<dbReference type="InterPro" id="IPR011146">
    <property type="entry name" value="HIT-like"/>
</dbReference>
<feature type="short sequence motif" description="Histidine triad motif" evidence="2 3">
    <location>
        <begin position="105"/>
        <end position="109"/>
    </location>
</feature>
<evidence type="ECO:0000313" key="5">
    <source>
        <dbReference type="EMBL" id="AYJ85187.1"/>
    </source>
</evidence>
<dbReference type="PRINTS" id="PR00332">
    <property type="entry name" value="HISTRIAD"/>
</dbReference>
<dbReference type="AlphaFoldDB" id="A0A494T775"/>
<organism evidence="5 6">
    <name type="scientific">Sphingomonas paeninsulae</name>
    <dbReference type="NCBI Taxonomy" id="2319844"/>
    <lineage>
        <taxon>Bacteria</taxon>
        <taxon>Pseudomonadati</taxon>
        <taxon>Pseudomonadota</taxon>
        <taxon>Alphaproteobacteria</taxon>
        <taxon>Sphingomonadales</taxon>
        <taxon>Sphingomonadaceae</taxon>
        <taxon>Sphingomonas</taxon>
    </lineage>
</organism>
<dbReference type="GO" id="GO:0009117">
    <property type="term" value="P:nucleotide metabolic process"/>
    <property type="evidence" value="ECO:0007669"/>
    <property type="project" value="TreeGrafter"/>
</dbReference>
<dbReference type="GO" id="GO:0003824">
    <property type="term" value="F:catalytic activity"/>
    <property type="evidence" value="ECO:0007669"/>
    <property type="project" value="InterPro"/>
</dbReference>
<dbReference type="Gene3D" id="3.30.428.10">
    <property type="entry name" value="HIT-like"/>
    <property type="match status" value="1"/>
</dbReference>
<dbReference type="RefSeq" id="WP_121151528.1">
    <property type="nucleotide sequence ID" value="NZ_CP032828.1"/>
</dbReference>
<dbReference type="InterPro" id="IPR001310">
    <property type="entry name" value="Histidine_triad_HIT"/>
</dbReference>
<geneLocation type="plasmid" evidence="5">
    <name>unnamed1</name>
</geneLocation>
<dbReference type="InterPro" id="IPR036265">
    <property type="entry name" value="HIT-like_sf"/>
</dbReference>
<accession>A0A494T775</accession>
<name>A0A494T775_SPHPE</name>
<dbReference type="SUPFAM" id="SSF54197">
    <property type="entry name" value="HIT-like"/>
    <property type="match status" value="1"/>
</dbReference>
<dbReference type="Proteomes" id="UP000276254">
    <property type="component" value="Plasmid unnamed1"/>
</dbReference>
<feature type="domain" description="HIT" evidence="4">
    <location>
        <begin position="12"/>
        <end position="121"/>
    </location>
</feature>
<keyword evidence="5" id="KW-0614">Plasmid</keyword>
<dbReference type="Pfam" id="PF01230">
    <property type="entry name" value="HIT"/>
    <property type="match status" value="1"/>
</dbReference>
<dbReference type="KEGG" id="spha:D3Y57_03945"/>
<dbReference type="EMBL" id="CP032828">
    <property type="protein sequence ID" value="AYJ85187.1"/>
    <property type="molecule type" value="Genomic_DNA"/>
</dbReference>
<evidence type="ECO:0000256" key="1">
    <source>
        <dbReference type="PIRSR" id="PIRSR601310-1"/>
    </source>
</evidence>
<gene>
    <name evidence="5" type="ORF">D3Y57_03945</name>
</gene>
<keyword evidence="6" id="KW-1185">Reference proteome</keyword>
<proteinExistence type="predicted"/>
<evidence type="ECO:0000313" key="6">
    <source>
        <dbReference type="Proteomes" id="UP000276254"/>
    </source>
</evidence>
<evidence type="ECO:0000256" key="3">
    <source>
        <dbReference type="PROSITE-ProRule" id="PRU00464"/>
    </source>
</evidence>
<dbReference type="PROSITE" id="PS51084">
    <property type="entry name" value="HIT_2"/>
    <property type="match status" value="1"/>
</dbReference>
<evidence type="ECO:0000259" key="4">
    <source>
        <dbReference type="PROSITE" id="PS51084"/>
    </source>
</evidence>
<dbReference type="OrthoDB" id="9784774at2"/>
<evidence type="ECO:0000256" key="2">
    <source>
        <dbReference type="PIRSR" id="PIRSR601310-3"/>
    </source>
</evidence>
<feature type="active site" description="Tele-AMP-histidine intermediate" evidence="1">
    <location>
        <position position="107"/>
    </location>
</feature>
<sequence>MSLDGVYEDNNVFALILQGKLPNHTLWEDDATLAFLDVNPQGKGHSLVISKTSRARNILEIEPPALCAVMTTVKRVATGLRTALKPDGLHIAQFNGGDTGQSVFHLHVHIVPRWTGKNLGILSYYEEGGRRAEQADLAALAAEIRPFIAAAKP</sequence>
<reference evidence="5 6" key="1">
    <citation type="submission" date="2018-09" db="EMBL/GenBank/DDBJ databases">
        <title>Sphingomonas peninsula sp. nov., isolated from fildes peninsula, Antarctic soil.</title>
        <authorList>
            <person name="Yingchao G."/>
        </authorList>
    </citation>
    <scope>NUCLEOTIDE SEQUENCE [LARGE SCALE GENOMIC DNA]</scope>
    <source>
        <strain evidence="5 6">YZ-8</strain>
        <plasmid evidence="5 6">unnamed1</plasmid>
    </source>
</reference>
<dbReference type="PANTHER" id="PTHR46648">
    <property type="entry name" value="HIT FAMILY PROTEIN 1"/>
    <property type="match status" value="1"/>
</dbReference>
<dbReference type="PANTHER" id="PTHR46648:SF1">
    <property type="entry name" value="ADENOSINE 5'-MONOPHOSPHORAMIDASE HNT1"/>
    <property type="match status" value="1"/>
</dbReference>
<protein>
    <submittedName>
        <fullName evidence="5">HIT domain-containing protein</fullName>
    </submittedName>
</protein>